<name>A0A645IS12_9ZZZZ</name>
<gene>
    <name evidence="2" type="ORF">SDC9_201686</name>
</gene>
<feature type="compositionally biased region" description="Basic and acidic residues" evidence="1">
    <location>
        <begin position="113"/>
        <end position="124"/>
    </location>
</feature>
<dbReference type="AlphaFoldDB" id="A0A645IS12"/>
<accession>A0A645IS12</accession>
<organism evidence="2">
    <name type="scientific">bioreactor metagenome</name>
    <dbReference type="NCBI Taxonomy" id="1076179"/>
    <lineage>
        <taxon>unclassified sequences</taxon>
        <taxon>metagenomes</taxon>
        <taxon>ecological metagenomes</taxon>
    </lineage>
</organism>
<feature type="region of interest" description="Disordered" evidence="1">
    <location>
        <begin position="113"/>
        <end position="152"/>
    </location>
</feature>
<sequence length="168" mass="18802">MLGDEGIDLARPAPLIAESVARPLAGDARDDEDEGHAGGHYQGQADVEDVEHDDRAGHDGKVLDESGQHIGEELAYDFNVAREPGDEASDWLPRKIGERLFYHVPVELEPHVLHDEGPDLVREPCHRKRGEQNPSEDQQQEEGIMSQNRIVSSPDCRGFVRWQRVEQA</sequence>
<feature type="compositionally biased region" description="Basic and acidic residues" evidence="1">
    <location>
        <begin position="52"/>
        <end position="68"/>
    </location>
</feature>
<proteinExistence type="predicted"/>
<dbReference type="EMBL" id="VSSQ01121792">
    <property type="protein sequence ID" value="MPN54017.1"/>
    <property type="molecule type" value="Genomic_DNA"/>
</dbReference>
<comment type="caution">
    <text evidence="2">The sequence shown here is derived from an EMBL/GenBank/DDBJ whole genome shotgun (WGS) entry which is preliminary data.</text>
</comment>
<evidence type="ECO:0000313" key="2">
    <source>
        <dbReference type="EMBL" id="MPN54017.1"/>
    </source>
</evidence>
<protein>
    <submittedName>
        <fullName evidence="2">Uncharacterized protein</fullName>
    </submittedName>
</protein>
<feature type="region of interest" description="Disordered" evidence="1">
    <location>
        <begin position="20"/>
        <end position="68"/>
    </location>
</feature>
<reference evidence="2" key="1">
    <citation type="submission" date="2019-08" db="EMBL/GenBank/DDBJ databases">
        <authorList>
            <person name="Kucharzyk K."/>
            <person name="Murdoch R.W."/>
            <person name="Higgins S."/>
            <person name="Loffler F."/>
        </authorList>
    </citation>
    <scope>NUCLEOTIDE SEQUENCE</scope>
</reference>
<evidence type="ECO:0000256" key="1">
    <source>
        <dbReference type="SAM" id="MobiDB-lite"/>
    </source>
</evidence>